<evidence type="ECO:0000313" key="3">
    <source>
        <dbReference type="Proteomes" id="UP000554482"/>
    </source>
</evidence>
<evidence type="ECO:0000256" key="1">
    <source>
        <dbReference type="SAM" id="MobiDB-lite"/>
    </source>
</evidence>
<dbReference type="Proteomes" id="UP000554482">
    <property type="component" value="Unassembled WGS sequence"/>
</dbReference>
<keyword evidence="3" id="KW-1185">Reference proteome</keyword>
<feature type="compositionally biased region" description="Basic and acidic residues" evidence="1">
    <location>
        <begin position="58"/>
        <end position="79"/>
    </location>
</feature>
<comment type="caution">
    <text evidence="2">The sequence shown here is derived from an EMBL/GenBank/DDBJ whole genome shotgun (WGS) entry which is preliminary data.</text>
</comment>
<name>A0A7J6W228_THATH</name>
<evidence type="ECO:0000313" key="2">
    <source>
        <dbReference type="EMBL" id="KAF5190560.1"/>
    </source>
</evidence>
<protein>
    <submittedName>
        <fullName evidence="2">Uncharacterized protein</fullName>
    </submittedName>
</protein>
<feature type="region of interest" description="Disordered" evidence="1">
    <location>
        <begin position="1"/>
        <end position="79"/>
    </location>
</feature>
<organism evidence="2 3">
    <name type="scientific">Thalictrum thalictroides</name>
    <name type="common">Rue-anemone</name>
    <name type="synonym">Anemone thalictroides</name>
    <dbReference type="NCBI Taxonomy" id="46969"/>
    <lineage>
        <taxon>Eukaryota</taxon>
        <taxon>Viridiplantae</taxon>
        <taxon>Streptophyta</taxon>
        <taxon>Embryophyta</taxon>
        <taxon>Tracheophyta</taxon>
        <taxon>Spermatophyta</taxon>
        <taxon>Magnoliopsida</taxon>
        <taxon>Ranunculales</taxon>
        <taxon>Ranunculaceae</taxon>
        <taxon>Thalictroideae</taxon>
        <taxon>Thalictrum</taxon>
    </lineage>
</organism>
<feature type="compositionally biased region" description="Basic and acidic residues" evidence="1">
    <location>
        <begin position="40"/>
        <end position="50"/>
    </location>
</feature>
<accession>A0A7J6W228</accession>
<gene>
    <name evidence="2" type="ORF">FRX31_019854</name>
</gene>
<feature type="compositionally biased region" description="Basic and acidic residues" evidence="1">
    <location>
        <begin position="8"/>
        <end position="17"/>
    </location>
</feature>
<sequence>MSTTENNLEDKTDGLKEHTKKKTVVALDEEAKIQPGDKSGPTEDKSGLPEDKEDQEDDKVNQLKDKAEEKVDDAKGVDV</sequence>
<dbReference type="AlphaFoldDB" id="A0A7J6W228"/>
<dbReference type="EMBL" id="JABWDY010024012">
    <property type="protein sequence ID" value="KAF5190560.1"/>
    <property type="molecule type" value="Genomic_DNA"/>
</dbReference>
<proteinExistence type="predicted"/>
<reference evidence="2 3" key="1">
    <citation type="submission" date="2020-06" db="EMBL/GenBank/DDBJ databases">
        <title>Transcriptomic and genomic resources for Thalictrum thalictroides and T. hernandezii: Facilitating candidate gene discovery in an emerging model plant lineage.</title>
        <authorList>
            <person name="Arias T."/>
            <person name="Riano-Pachon D.M."/>
            <person name="Di Stilio V.S."/>
        </authorList>
    </citation>
    <scope>NUCLEOTIDE SEQUENCE [LARGE SCALE GENOMIC DNA]</scope>
    <source>
        <strain evidence="3">cv. WT478/WT964</strain>
        <tissue evidence="2">Leaves</tissue>
    </source>
</reference>